<dbReference type="PANTHER" id="PTHR46656:SF3">
    <property type="entry name" value="PUTATIVE-RELATED"/>
    <property type="match status" value="1"/>
</dbReference>
<sequence>MNAARRAPVRDGAPTDTAPTVAFDFAHRLLALSAWVRRQRWLQGLYRLFPQRARDGVSSILAYRASRRARFVRTPAWSRPIPPLAAAAAAAPVVGGGAGVNILGYLRGQFGLAESARMYARALIGAGYPVALFDVSIAIPHGVDDRSVDAHIGEGTPHPTSIVFVNPDYLQPALEHIGAERLRGKRLIACWFWELQDIPHDWLESIELVDEIMVASEFVKEAFERVTDKPVFRVPLPLSPVPDSGLQRSDFGLPEDAFVFLCSFDFNSWVDRKNPFAVIEAFRRAFPDGGDNVRLMVKTSNAHRHPDKFLRLLTASAQDPRIVVRDEVIDRAHVCALQRCADVYVSLHRAEGFGLGLAECMAMGKPIIGTAWSGNLDFMDADNSCLVGYRLVPVGEGEYPHPQGAHWAEADVDEAAAHMRKLAGSPQFARELGARAKRDIEQRLSPALAACLLAQRLDAPAAAMRGAHAGGAQP</sequence>
<evidence type="ECO:0000313" key="2">
    <source>
        <dbReference type="Proteomes" id="UP000218824"/>
    </source>
</evidence>
<dbReference type="Gene3D" id="3.40.50.2000">
    <property type="entry name" value="Glycogen Phosphorylase B"/>
    <property type="match status" value="1"/>
</dbReference>
<dbReference type="GeneID" id="83062846"/>
<dbReference type="KEGG" id="lem:LEN_0954"/>
<dbReference type="PANTHER" id="PTHR46656">
    <property type="entry name" value="PUTATIVE-RELATED"/>
    <property type="match status" value="1"/>
</dbReference>
<dbReference type="SUPFAM" id="SSF53756">
    <property type="entry name" value="UDP-Glycosyltransferase/glycogen phosphorylase"/>
    <property type="match status" value="1"/>
</dbReference>
<accession>A0AAU9ACP7</accession>
<reference evidence="1 2" key="1">
    <citation type="journal article" date="2017" name="DNA Res.">
        <title>Complete genome sequence and expression profile of the commercial lytic enzyme producer Lysobacter enzymogenes M497-1.</title>
        <authorList>
            <person name="Takami H."/>
            <person name="Toyoda A."/>
            <person name="Uchiyama I."/>
            <person name="Itoh T."/>
            <person name="Takaki Y."/>
            <person name="Arai W."/>
            <person name="Nishi S."/>
            <person name="Kawai M."/>
            <person name="Shinya K."/>
            <person name="Ikeda H."/>
        </authorList>
    </citation>
    <scope>NUCLEOTIDE SEQUENCE [LARGE SCALE GENOMIC DNA]</scope>
    <source>
        <strain evidence="1 2">M497-1</strain>
    </source>
</reference>
<name>A0AAU9ACP7_LYSEN</name>
<dbReference type="EMBL" id="AP014940">
    <property type="protein sequence ID" value="BAV96441.1"/>
    <property type="molecule type" value="Genomic_DNA"/>
</dbReference>
<evidence type="ECO:0000313" key="1">
    <source>
        <dbReference type="EMBL" id="BAV96441.1"/>
    </source>
</evidence>
<proteinExistence type="predicted"/>
<dbReference type="Proteomes" id="UP000218824">
    <property type="component" value="Chromosome"/>
</dbReference>
<dbReference type="AlphaFoldDB" id="A0AAU9ACP7"/>
<gene>
    <name evidence="1" type="ORF">LEN_0954</name>
</gene>
<protein>
    <submittedName>
        <fullName evidence="1">Uncharacterized protein</fullName>
    </submittedName>
</protein>
<dbReference type="Pfam" id="PF13692">
    <property type="entry name" value="Glyco_trans_1_4"/>
    <property type="match status" value="1"/>
</dbReference>
<dbReference type="RefSeq" id="WP_096376852.1">
    <property type="nucleotide sequence ID" value="NZ_AP014940.1"/>
</dbReference>
<dbReference type="CDD" id="cd03801">
    <property type="entry name" value="GT4_PimA-like"/>
    <property type="match status" value="1"/>
</dbReference>
<organism evidence="1 2">
    <name type="scientific">Lysobacter enzymogenes</name>
    <dbReference type="NCBI Taxonomy" id="69"/>
    <lineage>
        <taxon>Bacteria</taxon>
        <taxon>Pseudomonadati</taxon>
        <taxon>Pseudomonadota</taxon>
        <taxon>Gammaproteobacteria</taxon>
        <taxon>Lysobacterales</taxon>
        <taxon>Lysobacteraceae</taxon>
        <taxon>Lysobacter</taxon>
    </lineage>
</organism>